<reference evidence="2 3" key="1">
    <citation type="submission" date="2013-02" db="EMBL/GenBank/DDBJ databases">
        <title>The Genome Sequence of Acinetobacter sp. ANC 3811.</title>
        <authorList>
            <consortium name="The Broad Institute Genome Sequencing Platform"/>
            <consortium name="The Broad Institute Genome Sequencing Center for Infectious Disease"/>
            <person name="Cerqueira G."/>
            <person name="Feldgarden M."/>
            <person name="Courvalin P."/>
            <person name="Perichon B."/>
            <person name="Grillot-Courvalin C."/>
            <person name="Clermont D."/>
            <person name="Rocha E."/>
            <person name="Yoon E.-J."/>
            <person name="Nemec A."/>
            <person name="Walker B."/>
            <person name="Young S.K."/>
            <person name="Zeng Q."/>
            <person name="Gargeya S."/>
            <person name="Fitzgerald M."/>
            <person name="Haas B."/>
            <person name="Abouelleil A."/>
            <person name="Alvarado L."/>
            <person name="Arachchi H.M."/>
            <person name="Berlin A.M."/>
            <person name="Chapman S.B."/>
            <person name="Dewar J."/>
            <person name="Goldberg J."/>
            <person name="Griggs A."/>
            <person name="Gujja S."/>
            <person name="Hansen M."/>
            <person name="Howarth C."/>
            <person name="Imamovic A."/>
            <person name="Larimer J."/>
            <person name="McCowan C."/>
            <person name="Murphy C."/>
            <person name="Neiman D."/>
            <person name="Pearson M."/>
            <person name="Priest M."/>
            <person name="Roberts A."/>
            <person name="Saif S."/>
            <person name="Shea T."/>
            <person name="Sisk P."/>
            <person name="Sykes S."/>
            <person name="Wortman J."/>
            <person name="Nusbaum C."/>
            <person name="Birren B."/>
        </authorList>
    </citation>
    <scope>NUCLEOTIDE SEQUENCE [LARGE SCALE GENOMIC DNA]</scope>
    <source>
        <strain evidence="2 3">ANC 3811</strain>
    </source>
</reference>
<evidence type="ECO:0000313" key="2">
    <source>
        <dbReference type="EMBL" id="EOQ63910.1"/>
    </source>
</evidence>
<evidence type="ECO:0000256" key="1">
    <source>
        <dbReference type="SAM" id="Coils"/>
    </source>
</evidence>
<dbReference type="EMBL" id="APQJ01000007">
    <property type="protein sequence ID" value="EOQ63910.1"/>
    <property type="molecule type" value="Genomic_DNA"/>
</dbReference>
<feature type="coiled-coil region" evidence="1">
    <location>
        <begin position="61"/>
        <end position="116"/>
    </location>
</feature>
<comment type="caution">
    <text evidence="2">The sequence shown here is derived from an EMBL/GenBank/DDBJ whole genome shotgun (WGS) entry which is preliminary data.</text>
</comment>
<accession>R8Y377</accession>
<dbReference type="Proteomes" id="UP000014041">
    <property type="component" value="Unassembled WGS sequence"/>
</dbReference>
<dbReference type="HOGENOM" id="CLU_149117_0_0_6"/>
<dbReference type="PATRIC" id="fig|1217690.3.peg.1523"/>
<evidence type="ECO:0000313" key="3">
    <source>
        <dbReference type="Proteomes" id="UP000014041"/>
    </source>
</evidence>
<name>R8Y377_ACICA</name>
<proteinExistence type="predicted"/>
<protein>
    <submittedName>
        <fullName evidence="2">Uncharacterized protein</fullName>
    </submittedName>
</protein>
<keyword evidence="1" id="KW-0175">Coiled coil</keyword>
<dbReference type="AlphaFoldDB" id="R8Y377"/>
<gene>
    <name evidence="2" type="ORF">F935_01540</name>
</gene>
<organism evidence="2 3">
    <name type="scientific">Acinetobacter calcoaceticus ANC 3811</name>
    <dbReference type="NCBI Taxonomy" id="1217690"/>
    <lineage>
        <taxon>Bacteria</taxon>
        <taxon>Pseudomonadati</taxon>
        <taxon>Pseudomonadota</taxon>
        <taxon>Gammaproteobacteria</taxon>
        <taxon>Moraxellales</taxon>
        <taxon>Moraxellaceae</taxon>
        <taxon>Acinetobacter</taxon>
        <taxon>Acinetobacter calcoaceticus/baumannii complex</taxon>
    </lineage>
</organism>
<dbReference type="RefSeq" id="WP_016138395.1">
    <property type="nucleotide sequence ID" value="NZ_KB976986.1"/>
</dbReference>
<sequence>MSKKVQILLSRPLTVNLGVDEHGQPKSLKLPVGLQHVDEEVAKNWFVKAHCQEISNNDIQTSELQKQLEIANEELSILQTQSDEAAKKIGQLEGTIKERDTEIANLKIQLDKALQTQAAEVKAKEPAKAKEPPKET</sequence>